<dbReference type="InterPro" id="IPR003838">
    <property type="entry name" value="ABC3_permease_C"/>
</dbReference>
<evidence type="ECO:0000256" key="4">
    <source>
        <dbReference type="ARBA" id="ARBA00022989"/>
    </source>
</evidence>
<dbReference type="OrthoDB" id="391687at2"/>
<evidence type="ECO:0000313" key="7">
    <source>
        <dbReference type="EMBL" id="ATG97780.1"/>
    </source>
</evidence>
<name>A0A291ISN9_9MOLU</name>
<reference evidence="7 8" key="1">
    <citation type="submission" date="2017-09" db="EMBL/GenBank/DDBJ databases">
        <title>SPAdes assembly of the Mesoplasma lactucae genome.</title>
        <authorList>
            <person name="Knight T.F."/>
            <person name="Rubinstein R."/>
            <person name="Citino T."/>
        </authorList>
    </citation>
    <scope>NUCLEOTIDE SEQUENCE [LARGE SCALE GENOMIC DNA]</scope>
    <source>
        <strain evidence="7 8">831-C4</strain>
    </source>
</reference>
<dbReference type="GO" id="GO:0005886">
    <property type="term" value="C:plasma membrane"/>
    <property type="evidence" value="ECO:0007669"/>
    <property type="project" value="UniProtKB-SubCell"/>
</dbReference>
<keyword evidence="3" id="KW-0812">Transmembrane</keyword>
<evidence type="ECO:0000256" key="1">
    <source>
        <dbReference type="ARBA" id="ARBA00004651"/>
    </source>
</evidence>
<evidence type="ECO:0000313" key="8">
    <source>
        <dbReference type="Proteomes" id="UP000232227"/>
    </source>
</evidence>
<keyword evidence="4" id="KW-1133">Transmembrane helix</keyword>
<dbReference type="Proteomes" id="UP000232227">
    <property type="component" value="Chromosome"/>
</dbReference>
<organism evidence="7 8">
    <name type="scientific">Mesoplasma lactucae ATCC 49193</name>
    <dbReference type="NCBI Taxonomy" id="81460"/>
    <lineage>
        <taxon>Bacteria</taxon>
        <taxon>Bacillati</taxon>
        <taxon>Mycoplasmatota</taxon>
        <taxon>Mollicutes</taxon>
        <taxon>Entomoplasmatales</taxon>
        <taxon>Entomoplasmataceae</taxon>
        <taxon>Mesoplasma</taxon>
    </lineage>
</organism>
<evidence type="ECO:0000256" key="2">
    <source>
        <dbReference type="ARBA" id="ARBA00022475"/>
    </source>
</evidence>
<feature type="domain" description="ABC3 transporter permease C-terminal" evidence="6">
    <location>
        <begin position="1221"/>
        <end position="1337"/>
    </location>
</feature>
<keyword evidence="5" id="KW-0472">Membrane</keyword>
<dbReference type="RefSeq" id="WP_096863081.1">
    <property type="nucleotide sequence ID" value="NZ_CP023668.1"/>
</dbReference>
<sequence length="1346" mass="154370">MRFHLIFKQAIKDFKSKAMLYISFALFTFIVLSIVLGLFAFNYAYSGSINAIFKDIAQPNFFPSRFNFVRKDTKEDSGWDYSNKYVIDENNVLLNYSYSLLTDEYLKLPKSELQPTTMVQEFESLQKYELPKWSSDDVKRLDDSFERMNQNFSSSFSSFFNFLGHASGGVTSENLDWMNQMAGHGHDNNWLYTTKDDVRVMKSPSIDGTNWTDGELNTAAFAKVAKILASPSIHPQFERYLYYKNFLSKYWTEECQKQTNVWGSIPYGIGAKMHADNINPKATFDIGAMPTQEWMIRPGDEKKFSNQSTPNEMVKINIIDQLPKEEIGEDVLNNYNYGYVAPSFFKYNKLKLGDYLEGTYSNHHVKVKIIGTATSRGGYWNNKYNTIIWTPEAYMRSPAIQWWGPGWIDVDYKQAGKNFDKSNALGREDFFKDIDTTKLLGGYPVDVFPYFSKETDWSEKGQQNKEIISLICNALSIIALILFFAVFFYIAKESIVLQKQTLWFLKAMGEKTSTLALMVTINIMVPFLIGAILAIFGSVGVSNMMRAPIEYNYCFYISSFNFTWWSLAILGVVIGLSILIFMIMNICILNSSALTLHGQSKIGWFTKLYIKSKWLYSWWSSPARIGLSFVVQNIGKNVITFILLALSFTATLFGVEFNNTTHYAASTFERENAPYKTVTYNEMNINDNVYWNKDYFKKFPSPNNKTGNSVNDALTDDLKTSKPYDTLVLDNVKDKNIKKELANQGLTKITNANEFKTLWKQQLVEVNKVIGDVWTKNPNLLNNGLTKETFTNLLNEKLNMDNYYLEDNFVKQVLTTNTSDYWANQIVGLNDSEQETMAQFLKDNSMMISKLLAQLLNKPSAQTIIYSLLKVGANGIVKDLNKQMIDGLTKTINQARNQTGEIKKNIKQFNYKMNIFFNKAIVSNSKTETSVFAGNWSYLGKQINAIGLSEKQMNSYTQLLKQNEDILTNKDLKYDKNKKINFSNQEPSVSYLNVNVSQKFGKTYRLKEGDMFVPQINSFVRPNHIPSEPVELYLKINKVIEDSEVYSEIYFDKQDFLQFTSDSVANGWRSNGYRSSQYGTDATNEQKEMNYNSPLYRLLNGDKVYQDNDGLTRVVKRDSNGLFVQDGTYKPGLIQQLEDNPYVLNNSVYSKNKVPFNLSNFSMNAKTGIGYSLFDYINLPFFNYGSTNQSNRFKNSTYIYQKITELGLQSAKQITTTVNYLIVLLLLVTFTVSLILITLIILENRNTILLFKAMGYRKWEVNFYLTSGYIVAAIFAWVIGSILSFLVLKLGAKLWLEATKLEVTFIWSWQFIVIGLGMLIGFIFLVLLTTSLYTNKLKPKDAFSSL</sequence>
<evidence type="ECO:0000256" key="3">
    <source>
        <dbReference type="ARBA" id="ARBA00022692"/>
    </source>
</evidence>
<comment type="subcellular location">
    <subcellularLocation>
        <location evidence="1">Cell membrane</location>
        <topology evidence="1">Multi-pass membrane protein</topology>
    </subcellularLocation>
</comment>
<accession>A0A291ISN9</accession>
<dbReference type="EMBL" id="CP023668">
    <property type="protein sequence ID" value="ATG97780.1"/>
    <property type="molecule type" value="Genomic_DNA"/>
</dbReference>
<protein>
    <recommendedName>
        <fullName evidence="6">ABC3 transporter permease C-terminal domain-containing protein</fullName>
    </recommendedName>
</protein>
<dbReference type="KEGG" id="mlac:CP520_03520"/>
<proteinExistence type="predicted"/>
<keyword evidence="8" id="KW-1185">Reference proteome</keyword>
<keyword evidence="2" id="KW-1003">Cell membrane</keyword>
<evidence type="ECO:0000256" key="5">
    <source>
        <dbReference type="ARBA" id="ARBA00023136"/>
    </source>
</evidence>
<dbReference type="Pfam" id="PF02687">
    <property type="entry name" value="FtsX"/>
    <property type="match status" value="1"/>
</dbReference>
<evidence type="ECO:0000259" key="6">
    <source>
        <dbReference type="Pfam" id="PF02687"/>
    </source>
</evidence>
<gene>
    <name evidence="7" type="ORF">CP520_03520</name>
</gene>